<dbReference type="InterPro" id="IPR011701">
    <property type="entry name" value="MFS"/>
</dbReference>
<feature type="transmembrane region" description="Helical" evidence="7">
    <location>
        <begin position="416"/>
        <end position="432"/>
    </location>
</feature>
<feature type="transmembrane region" description="Helical" evidence="7">
    <location>
        <begin position="254"/>
        <end position="278"/>
    </location>
</feature>
<evidence type="ECO:0000256" key="4">
    <source>
        <dbReference type="ARBA" id="ARBA00022989"/>
    </source>
</evidence>
<feature type="region of interest" description="Disordered" evidence="6">
    <location>
        <begin position="444"/>
        <end position="687"/>
    </location>
</feature>
<dbReference type="GO" id="GO:0005886">
    <property type="term" value="C:plasma membrane"/>
    <property type="evidence" value="ECO:0007669"/>
    <property type="project" value="UniProtKB-SubCell"/>
</dbReference>
<feature type="compositionally biased region" description="Low complexity" evidence="6">
    <location>
        <begin position="565"/>
        <end position="577"/>
    </location>
</feature>
<feature type="transmembrane region" description="Helical" evidence="7">
    <location>
        <begin position="178"/>
        <end position="197"/>
    </location>
</feature>
<proteinExistence type="predicted"/>
<dbReference type="PANTHER" id="PTHR23513">
    <property type="entry name" value="INTEGRAL MEMBRANE EFFLUX PROTEIN-RELATED"/>
    <property type="match status" value="1"/>
</dbReference>
<evidence type="ECO:0000256" key="2">
    <source>
        <dbReference type="ARBA" id="ARBA00022475"/>
    </source>
</evidence>
<dbReference type="Pfam" id="PF07690">
    <property type="entry name" value="MFS_1"/>
    <property type="match status" value="1"/>
</dbReference>
<keyword evidence="9" id="KW-1185">Reference proteome</keyword>
<dbReference type="InterPro" id="IPR036259">
    <property type="entry name" value="MFS_trans_sf"/>
</dbReference>
<accession>A0AAE3W130</accession>
<feature type="transmembrane region" description="Helical" evidence="7">
    <location>
        <begin position="54"/>
        <end position="75"/>
    </location>
</feature>
<feature type="transmembrane region" description="Helical" evidence="7">
    <location>
        <begin position="327"/>
        <end position="346"/>
    </location>
</feature>
<evidence type="ECO:0000256" key="1">
    <source>
        <dbReference type="ARBA" id="ARBA00004651"/>
    </source>
</evidence>
<feature type="compositionally biased region" description="Basic and acidic residues" evidence="6">
    <location>
        <begin position="676"/>
        <end position="687"/>
    </location>
</feature>
<comment type="subcellular location">
    <subcellularLocation>
        <location evidence="1">Cell membrane</location>
        <topology evidence="1">Multi-pass membrane protein</topology>
    </subcellularLocation>
</comment>
<keyword evidence="5 7" id="KW-0472">Membrane</keyword>
<feature type="transmembrane region" description="Helical" evidence="7">
    <location>
        <begin position="298"/>
        <end position="315"/>
    </location>
</feature>
<dbReference type="Proteomes" id="UP001240236">
    <property type="component" value="Unassembled WGS sequence"/>
</dbReference>
<evidence type="ECO:0000256" key="5">
    <source>
        <dbReference type="ARBA" id="ARBA00023136"/>
    </source>
</evidence>
<evidence type="ECO:0000256" key="6">
    <source>
        <dbReference type="SAM" id="MobiDB-lite"/>
    </source>
</evidence>
<sequence length="687" mass="70845">MDFLALLIRGVRLLLRGAVSSTRWAGRHAGVVRAKGAGGETGMIRLMDLHAASVAGDTLITLGLAGTIFFAVPLGEARGKVALYLLITMVPFALLAPVVGPLLDHFRHGRRYALAVTMLGRAFLAWLISDNLDGFALYPAAFGVLALSRAYGVARAAAVPRLLPAGLSLSQAGARGSVYGTIAGTIVLPLGLAAVWVGPQWPLRVAAIIFLAGMVIALRLPPKADSEPPEAVPRPIIAIFGMRRGGPRALDGPLVLAAVVGASSLRAVYGFLLLFSAFAIKGDDLAPMLFGRTIGDQAALGVVGAALGIGTFLATAAGTRLRIHRPLWLQSTGLVIVAGLAVLTVIRPTLAMLALLALVTAAMSGLAKLTVDATIQERISERLRASAFAHSETLLMLAWVAGGAVALIPLGIRPGLAVPAIFAVLAAIRAGWTVTRLRGERLTGLPAAPLGTPELTAGPSAGTPDAGASEAGGPQAGASHAGGRQAGASGAGSPQVGASPAPPRAPEDVTPADPWALPPRRPSPYRSGGTDTRIDPAGAIRADAGSRPLGPPGVPAGGSGTGRPAEAAGSGAEASGGKTRWWQRWRRGHESAPANAPTVPDLRREPQPHRDAGRRPDADPPRDADRPRNQQPRDADRPWDHDLPPTLIDNPPTAVDDRGAPPPGFHVYRPSSSGRNRPEKPDDSGQA</sequence>
<dbReference type="CDD" id="cd06173">
    <property type="entry name" value="MFS_MefA_like"/>
    <property type="match status" value="1"/>
</dbReference>
<evidence type="ECO:0000313" key="8">
    <source>
        <dbReference type="EMBL" id="MDQ0367332.1"/>
    </source>
</evidence>
<feature type="transmembrane region" description="Helical" evidence="7">
    <location>
        <begin position="203"/>
        <end position="220"/>
    </location>
</feature>
<dbReference type="AlphaFoldDB" id="A0AAE3W130"/>
<organism evidence="8 9">
    <name type="scientific">Catenuloplanes indicus</name>
    <dbReference type="NCBI Taxonomy" id="137267"/>
    <lineage>
        <taxon>Bacteria</taxon>
        <taxon>Bacillati</taxon>
        <taxon>Actinomycetota</taxon>
        <taxon>Actinomycetes</taxon>
        <taxon>Micromonosporales</taxon>
        <taxon>Micromonosporaceae</taxon>
        <taxon>Catenuloplanes</taxon>
    </lineage>
</organism>
<feature type="compositionally biased region" description="Basic and acidic residues" evidence="6">
    <location>
        <begin position="601"/>
        <end position="643"/>
    </location>
</feature>
<keyword evidence="4 7" id="KW-1133">Transmembrane helix</keyword>
<feature type="transmembrane region" description="Helical" evidence="7">
    <location>
        <begin position="392"/>
        <end position="410"/>
    </location>
</feature>
<protein>
    <submittedName>
        <fullName evidence="8">MFS family permease</fullName>
    </submittedName>
</protein>
<reference evidence="8 9" key="1">
    <citation type="submission" date="2023-07" db="EMBL/GenBank/DDBJ databases">
        <title>Sequencing the genomes of 1000 actinobacteria strains.</title>
        <authorList>
            <person name="Klenk H.-P."/>
        </authorList>
    </citation>
    <scope>NUCLEOTIDE SEQUENCE [LARGE SCALE GENOMIC DNA]</scope>
    <source>
        <strain evidence="8 9">DSM 44709</strain>
    </source>
</reference>
<dbReference type="Gene3D" id="1.20.1250.20">
    <property type="entry name" value="MFS general substrate transporter like domains"/>
    <property type="match status" value="1"/>
</dbReference>
<feature type="transmembrane region" description="Helical" evidence="7">
    <location>
        <begin position="81"/>
        <end position="100"/>
    </location>
</feature>
<evidence type="ECO:0000256" key="3">
    <source>
        <dbReference type="ARBA" id="ARBA00022692"/>
    </source>
</evidence>
<feature type="transmembrane region" description="Helical" evidence="7">
    <location>
        <begin position="352"/>
        <end position="371"/>
    </location>
</feature>
<dbReference type="EMBL" id="JAUSUZ010000001">
    <property type="protein sequence ID" value="MDQ0367332.1"/>
    <property type="molecule type" value="Genomic_DNA"/>
</dbReference>
<evidence type="ECO:0000313" key="9">
    <source>
        <dbReference type="Proteomes" id="UP001240236"/>
    </source>
</evidence>
<gene>
    <name evidence="8" type="ORF">J2S42_004001</name>
</gene>
<dbReference type="SUPFAM" id="SSF103473">
    <property type="entry name" value="MFS general substrate transporter"/>
    <property type="match status" value="1"/>
</dbReference>
<dbReference type="GO" id="GO:0022857">
    <property type="term" value="F:transmembrane transporter activity"/>
    <property type="evidence" value="ECO:0007669"/>
    <property type="project" value="InterPro"/>
</dbReference>
<keyword evidence="2" id="KW-1003">Cell membrane</keyword>
<name>A0AAE3W130_9ACTN</name>
<comment type="caution">
    <text evidence="8">The sequence shown here is derived from an EMBL/GenBank/DDBJ whole genome shotgun (WGS) entry which is preliminary data.</text>
</comment>
<keyword evidence="3 7" id="KW-0812">Transmembrane</keyword>
<evidence type="ECO:0000256" key="7">
    <source>
        <dbReference type="SAM" id="Phobius"/>
    </source>
</evidence>
<dbReference type="PANTHER" id="PTHR23513:SF18">
    <property type="entry name" value="INTEGRAL MEMBRANE PROTEIN"/>
    <property type="match status" value="1"/>
</dbReference>
<feature type="compositionally biased region" description="Low complexity" evidence="6">
    <location>
        <begin position="476"/>
        <end position="499"/>
    </location>
</feature>